<name>A0A4S4BUX6_9BACI</name>
<evidence type="ECO:0000313" key="1">
    <source>
        <dbReference type="EMBL" id="THF78911.1"/>
    </source>
</evidence>
<reference evidence="1 2" key="1">
    <citation type="submission" date="2019-04" db="EMBL/GenBank/DDBJ databases">
        <title>Bacillus sediminilitoris sp. nov., isolated from a tidal flat sediment on the East China Sea.</title>
        <authorList>
            <person name="Wei Y."/>
            <person name="Mao H."/>
            <person name="Fang J."/>
        </authorList>
    </citation>
    <scope>NUCLEOTIDE SEQUENCE [LARGE SCALE GENOMIC DNA]</scope>
    <source>
        <strain evidence="1 2">DSL-17</strain>
    </source>
</reference>
<dbReference type="Proteomes" id="UP000310334">
    <property type="component" value="Unassembled WGS sequence"/>
</dbReference>
<dbReference type="Gene3D" id="3.40.630.30">
    <property type="match status" value="1"/>
</dbReference>
<sequence>MLEIKKIAPEDTYSLRQSALRPNQPIEASKYEIDYLEDTFHLGAFLDGILISIASFYKEKNPCFTDEVQFRLRGMATLPEYRKQKAGSSLILHAEELLREKKVTLWWCNARTTVSNYYKKLGLSECGEVFEIDPIGPHKLMFKKLS</sequence>
<dbReference type="RefSeq" id="WP_136355047.1">
    <property type="nucleotide sequence ID" value="NZ_CP046266.1"/>
</dbReference>
<keyword evidence="1" id="KW-0808">Transferase</keyword>
<dbReference type="InterPro" id="IPR000182">
    <property type="entry name" value="GNAT_dom"/>
</dbReference>
<organism evidence="1 2">
    <name type="scientific">Metabacillus sediminilitoris</name>
    <dbReference type="NCBI Taxonomy" id="2567941"/>
    <lineage>
        <taxon>Bacteria</taxon>
        <taxon>Bacillati</taxon>
        <taxon>Bacillota</taxon>
        <taxon>Bacilli</taxon>
        <taxon>Bacillales</taxon>
        <taxon>Bacillaceae</taxon>
        <taxon>Metabacillus</taxon>
    </lineage>
</organism>
<accession>A0A4S4BUX6</accession>
<comment type="caution">
    <text evidence="1">The sequence shown here is derived from an EMBL/GenBank/DDBJ whole genome shotgun (WGS) entry which is preliminary data.</text>
</comment>
<gene>
    <name evidence="1" type="ORF">E6W99_14395</name>
</gene>
<dbReference type="CDD" id="cd04301">
    <property type="entry name" value="NAT_SF"/>
    <property type="match status" value="1"/>
</dbReference>
<proteinExistence type="predicted"/>
<dbReference type="OrthoDB" id="2352823at2"/>
<dbReference type="SUPFAM" id="SSF55729">
    <property type="entry name" value="Acyl-CoA N-acyltransferases (Nat)"/>
    <property type="match status" value="1"/>
</dbReference>
<evidence type="ECO:0000313" key="2">
    <source>
        <dbReference type="Proteomes" id="UP000310334"/>
    </source>
</evidence>
<dbReference type="PROSITE" id="PS51186">
    <property type="entry name" value="GNAT"/>
    <property type="match status" value="1"/>
</dbReference>
<dbReference type="EMBL" id="SSNT01000010">
    <property type="protein sequence ID" value="THF78911.1"/>
    <property type="molecule type" value="Genomic_DNA"/>
</dbReference>
<protein>
    <submittedName>
        <fullName evidence="1">GNAT family N-acetyltransferase</fullName>
    </submittedName>
</protein>
<dbReference type="InterPro" id="IPR016181">
    <property type="entry name" value="Acyl_CoA_acyltransferase"/>
</dbReference>
<dbReference type="Pfam" id="PF00583">
    <property type="entry name" value="Acetyltransf_1"/>
    <property type="match status" value="1"/>
</dbReference>
<dbReference type="GO" id="GO:0016747">
    <property type="term" value="F:acyltransferase activity, transferring groups other than amino-acyl groups"/>
    <property type="evidence" value="ECO:0007669"/>
    <property type="project" value="InterPro"/>
</dbReference>
<keyword evidence="2" id="KW-1185">Reference proteome</keyword>
<dbReference type="AlphaFoldDB" id="A0A4S4BUX6"/>